<feature type="region of interest" description="Disordered" evidence="1">
    <location>
        <begin position="261"/>
        <end position="327"/>
    </location>
</feature>
<dbReference type="AlphaFoldDB" id="A0AB74U268"/>
<dbReference type="EMBL" id="CP159578">
    <property type="protein sequence ID" value="XCJ78099.1"/>
    <property type="molecule type" value="Genomic_DNA"/>
</dbReference>
<sequence length="327" mass="36246">MNMMEMGEVVAYLLRYRTAERVPSGGRKRRAAREGQLSERDVCALIDDAQESEREALRDFLAGQGMRLKVFEAGDYPGIAPGSRFFALLPDPELEQPPLYTRDAVFEALKLRQESRAELALWYLQLWLLLHTLIYTRLNRALSDVSRYQEATFVTRELVELVRDQLEILRGLGESAPENSRVLLDERGEDIPRRVKAFIDLLVRAGHLDLVRESGDEDVWQQTLLGALEAEQIGVHHLTHLIELTAAEGSDGERLLATAETPDTEADAQSSAAEVQPDSAEAQPGVAEESEANAMAADEPVAEEDEAAAAGSEDKAPGGQEDEEPRQ</sequence>
<proteinExistence type="predicted"/>
<accession>A0AB74U268</accession>
<name>A0AB74U268_9GAMM</name>
<evidence type="ECO:0000256" key="1">
    <source>
        <dbReference type="SAM" id="MobiDB-lite"/>
    </source>
</evidence>
<dbReference type="RefSeq" id="WP_353979121.1">
    <property type="nucleotide sequence ID" value="NZ_CP159578.1"/>
</dbReference>
<protein>
    <recommendedName>
        <fullName evidence="3">DUF4194 domain-containing protein</fullName>
    </recommendedName>
</protein>
<reference evidence="2" key="1">
    <citation type="submission" date="2024-06" db="EMBL/GenBank/DDBJ databases">
        <title>Complete genome of Salinicola endophyticus HNIBRBA4755.</title>
        <authorList>
            <person name="Shin S.Y."/>
            <person name="Kang H."/>
            <person name="Song J."/>
        </authorList>
    </citation>
    <scope>NUCLEOTIDE SEQUENCE</scope>
    <source>
        <strain evidence="2">HNIBRBA4755</strain>
    </source>
</reference>
<organism evidence="2">
    <name type="scientific">Salinicola endophyticus</name>
    <dbReference type="NCBI Taxonomy" id="1949083"/>
    <lineage>
        <taxon>Bacteria</taxon>
        <taxon>Pseudomonadati</taxon>
        <taxon>Pseudomonadota</taxon>
        <taxon>Gammaproteobacteria</taxon>
        <taxon>Oceanospirillales</taxon>
        <taxon>Halomonadaceae</taxon>
        <taxon>Salinicola</taxon>
    </lineage>
</organism>
<evidence type="ECO:0000313" key="2">
    <source>
        <dbReference type="EMBL" id="XCJ78099.1"/>
    </source>
</evidence>
<evidence type="ECO:0008006" key="3">
    <source>
        <dbReference type="Google" id="ProtNLM"/>
    </source>
</evidence>
<gene>
    <name evidence="2" type="ORF">ABV408_11660</name>
</gene>